<sequence length="142" mass="15458">MSFDSDEEPPVRRRSRLWSVAVVFLLVAAGVALWVWLRADPYFINRPDMKASKALLDTARSRPLTDEEFEQALALLTTPTKAAQLAAIATVQADVARVPARRERAIAALERCQEGAPPEIARAAAQAVARLKEPPPPPAPAP</sequence>
<organism evidence="2 3">
    <name type="scientific">Gemmata algarum</name>
    <dbReference type="NCBI Taxonomy" id="2975278"/>
    <lineage>
        <taxon>Bacteria</taxon>
        <taxon>Pseudomonadati</taxon>
        <taxon>Planctomycetota</taxon>
        <taxon>Planctomycetia</taxon>
        <taxon>Gemmatales</taxon>
        <taxon>Gemmataceae</taxon>
        <taxon>Gemmata</taxon>
    </lineage>
</organism>
<evidence type="ECO:0000313" key="2">
    <source>
        <dbReference type="EMBL" id="MDY3562143.1"/>
    </source>
</evidence>
<keyword evidence="1" id="KW-0812">Transmembrane</keyword>
<protein>
    <recommendedName>
        <fullName evidence="4">HEAT repeat domain-containing protein</fullName>
    </recommendedName>
</protein>
<gene>
    <name evidence="2" type="ORF">R5W23_003589</name>
</gene>
<dbReference type="EMBL" id="JAXBLV010000208">
    <property type="protein sequence ID" value="MDY3562143.1"/>
    <property type="molecule type" value="Genomic_DNA"/>
</dbReference>
<comment type="caution">
    <text evidence="2">The sequence shown here is derived from an EMBL/GenBank/DDBJ whole genome shotgun (WGS) entry which is preliminary data.</text>
</comment>
<evidence type="ECO:0000313" key="3">
    <source>
        <dbReference type="Proteomes" id="UP001272242"/>
    </source>
</evidence>
<keyword evidence="1" id="KW-0472">Membrane</keyword>
<accession>A0ABU5F3I9</accession>
<reference evidence="3" key="1">
    <citation type="journal article" date="2023" name="Mar. Drugs">
        <title>Gemmata algarum, a Novel Planctomycete Isolated from an Algal Mat, Displays Antimicrobial Activity.</title>
        <authorList>
            <person name="Kumar G."/>
            <person name="Kallscheuer N."/>
            <person name="Kashif M."/>
            <person name="Ahamad S."/>
            <person name="Jagadeeshwari U."/>
            <person name="Pannikurungottu S."/>
            <person name="Haufschild T."/>
            <person name="Kabuu M."/>
            <person name="Sasikala C."/>
            <person name="Jogler C."/>
            <person name="Ramana C."/>
        </authorList>
    </citation>
    <scope>NUCLEOTIDE SEQUENCE [LARGE SCALE GENOMIC DNA]</scope>
    <source>
        <strain evidence="3">JC673</strain>
    </source>
</reference>
<name>A0ABU5F3I9_9BACT</name>
<proteinExistence type="predicted"/>
<dbReference type="Proteomes" id="UP001272242">
    <property type="component" value="Unassembled WGS sequence"/>
</dbReference>
<keyword evidence="3" id="KW-1185">Reference proteome</keyword>
<evidence type="ECO:0000256" key="1">
    <source>
        <dbReference type="SAM" id="Phobius"/>
    </source>
</evidence>
<evidence type="ECO:0008006" key="4">
    <source>
        <dbReference type="Google" id="ProtNLM"/>
    </source>
</evidence>
<feature type="transmembrane region" description="Helical" evidence="1">
    <location>
        <begin position="17"/>
        <end position="37"/>
    </location>
</feature>
<dbReference type="RefSeq" id="WP_320688475.1">
    <property type="nucleotide sequence ID" value="NZ_JAXBLV010000208.1"/>
</dbReference>
<keyword evidence="1" id="KW-1133">Transmembrane helix</keyword>